<dbReference type="Gene3D" id="3.40.50.300">
    <property type="entry name" value="P-loop containing nucleotide triphosphate hydrolases"/>
    <property type="match status" value="1"/>
</dbReference>
<dbReference type="SUPFAM" id="SSF48371">
    <property type="entry name" value="ARM repeat"/>
    <property type="match status" value="1"/>
</dbReference>
<dbReference type="EMBL" id="BAAAVA010000025">
    <property type="protein sequence ID" value="GAA2924542.1"/>
    <property type="molecule type" value="Genomic_DNA"/>
</dbReference>
<dbReference type="Proteomes" id="UP001501423">
    <property type="component" value="Unassembled WGS sequence"/>
</dbReference>
<evidence type="ECO:0008006" key="3">
    <source>
        <dbReference type="Google" id="ProtNLM"/>
    </source>
</evidence>
<dbReference type="InterPro" id="IPR027417">
    <property type="entry name" value="P-loop_NTPase"/>
</dbReference>
<protein>
    <recommendedName>
        <fullName evidence="3">ATP-binding protein</fullName>
    </recommendedName>
</protein>
<dbReference type="InterPro" id="IPR011989">
    <property type="entry name" value="ARM-like"/>
</dbReference>
<accession>A0ABP6J8L9</accession>
<evidence type="ECO:0000313" key="2">
    <source>
        <dbReference type="Proteomes" id="UP001501423"/>
    </source>
</evidence>
<evidence type="ECO:0000313" key="1">
    <source>
        <dbReference type="EMBL" id="GAA2924542.1"/>
    </source>
</evidence>
<dbReference type="RefSeq" id="WP_346089132.1">
    <property type="nucleotide sequence ID" value="NZ_BAAAVA010000025.1"/>
</dbReference>
<sequence>MSPRPGGETDKFGNRYEGAWTVRHLLYALLGNAQSIKIEDIDTLGKGAEFTYRHGDTIEVHQVKRQNGNANSWNVKSLHKKEIWENARYHVEQGRHFHFVSIVPARPIQELTERARSADDLTEFISDRLTKGLKDAFDELSSSAIYGSTDVAWKVLRGLWVSWPDENDLVRGNAVLAELLLSGATGRLAAVGLGDLANYYGLGSTLDSAAINSRLEEYGLRRSTLLFGNTVSDKVREITATWVASVDRELLQPVIRRAEADKLIELVDTDSKKLMLLMGAAGGGKSATLLQTAQSLNEREIPLLSFRLDRLEPFASTTELGQRIGLDISPVAALATVAGERPCVLIVDQVDAVSLVSGRMPRNFDSVADLVREASAFPKMRILLACRNFDVENDHRIRELADAKACERVQVQELSEAQVTDAVRAMGLNVAALSTHQKNLLRSPLNLVLLRGAGANSEAIAFQTTKNLFDAFWQRKLTDCVQRRETVRFNEVISTLAEAISNRQRLSVPATILDRDNLAVDAGVLVSEHTLVRDGQEIAFFHEAFFDYAFARGWADRDESLVDFLKSGEQELFRRAQVRQILNHLRELEPDRFVDEVADALTSPDIRFHIKDVILTLLSALPEPTSQEWEMVTEVLEIHPSFEERLWRSLCRAEWFDRIDAEGLIEEWLTSGTTAEKEHALEIMVGAAKTNPDRLATLLQAHTTDADFPAWLRWVTRFSDIHESRALFDLILHAVRDGHYDGNFEQDLWLSSHDLAQNQPPWAVELLAAYLADRPNSMALDSNDKVAALLSRDHSAIELARVGAEGAPGSFASLLLPYMLRVMETTAYESEEKPTQDRHFSHRYPDLNAHELEEAILAGMASAIRSLVRQGSELARPILDTLASSPFEAAQWLLYEGMRADGERYAQWATDLMLEGVHRFMSGYSSNGVWTARQLIQATSSFCSEQSFRALEASILALRFSWEGRRPGWYMFNLLSGMDEERLSDVAKRRLGELRRFWGVEQPPAPEGVTGGGIASPIPPESAQRMTDEQWLRAIAKHSTERTDWSTFTGGAHELSGVLRQEAERDLERFSAISLRFDRNTHPAYTTALLLAMGAAEALNDGTPVFDAVRHISSLDHDDNARWVGHALRRYYKSVPLDLVETIVQYAISSGSPGRRNPGAWSSNDRENIGRDIYGAGINSVRGAAAETLGDLLVYDTDGSRTALVLPILNQLAGDASIPVRSCVAHLIHASMRHARLQALDAFSDLIETDDDNLFTTHTVCKLIAYIGSEDPDVAQPVIARMLESRVAEVQKVAGQLAAVAAAQWGISDLLDTILSSNNVAQREGAARLCAHRLSDTEDTLVVRHAFEVLMDDSDEAVQKAIGEAAAALRGLPLRPLREPLTRLIASASFSASLPQLFITLEHAPDRVDDLVLACSQRFIDVKGADSADMRTGAAGDARYVGELLIRAYAQATVRAKRARVLDLIDQLLEVGALGVADLVEKSER</sequence>
<dbReference type="InterPro" id="IPR016024">
    <property type="entry name" value="ARM-type_fold"/>
</dbReference>
<organism evidence="1 2">
    <name type="scientific">Streptomyces erythrogriseus</name>
    <dbReference type="NCBI Taxonomy" id="284027"/>
    <lineage>
        <taxon>Bacteria</taxon>
        <taxon>Bacillati</taxon>
        <taxon>Actinomycetota</taxon>
        <taxon>Actinomycetes</taxon>
        <taxon>Kitasatosporales</taxon>
        <taxon>Streptomycetaceae</taxon>
        <taxon>Streptomyces</taxon>
        <taxon>Streptomyces griseoincarnatus group</taxon>
    </lineage>
</organism>
<dbReference type="SUPFAM" id="SSF52540">
    <property type="entry name" value="P-loop containing nucleoside triphosphate hydrolases"/>
    <property type="match status" value="1"/>
</dbReference>
<gene>
    <name evidence="1" type="ORF">GCM10010478_26300</name>
</gene>
<keyword evidence="2" id="KW-1185">Reference proteome</keyword>
<comment type="caution">
    <text evidence="1">The sequence shown here is derived from an EMBL/GenBank/DDBJ whole genome shotgun (WGS) entry which is preliminary data.</text>
</comment>
<proteinExistence type="predicted"/>
<reference evidence="2" key="1">
    <citation type="journal article" date="2019" name="Int. J. Syst. Evol. Microbiol.">
        <title>The Global Catalogue of Microorganisms (GCM) 10K type strain sequencing project: providing services to taxonomists for standard genome sequencing and annotation.</title>
        <authorList>
            <consortium name="The Broad Institute Genomics Platform"/>
            <consortium name="The Broad Institute Genome Sequencing Center for Infectious Disease"/>
            <person name="Wu L."/>
            <person name="Ma J."/>
        </authorList>
    </citation>
    <scope>NUCLEOTIDE SEQUENCE [LARGE SCALE GENOMIC DNA]</scope>
    <source>
        <strain evidence="2">JCM 9650</strain>
    </source>
</reference>
<dbReference type="Gene3D" id="1.25.10.10">
    <property type="entry name" value="Leucine-rich Repeat Variant"/>
    <property type="match status" value="1"/>
</dbReference>
<name>A0ABP6J8L9_9ACTN</name>